<dbReference type="SUPFAM" id="SSF55797">
    <property type="entry name" value="PR-1-like"/>
    <property type="match status" value="1"/>
</dbReference>
<protein>
    <recommendedName>
        <fullName evidence="2">SCP domain-containing protein</fullName>
    </recommendedName>
</protein>
<evidence type="ECO:0000259" key="2">
    <source>
        <dbReference type="SMART" id="SM00198"/>
    </source>
</evidence>
<dbReference type="Gene3D" id="3.40.33.10">
    <property type="entry name" value="CAP"/>
    <property type="match status" value="1"/>
</dbReference>
<feature type="compositionally biased region" description="Basic and acidic residues" evidence="1">
    <location>
        <begin position="26"/>
        <end position="35"/>
    </location>
</feature>
<feature type="region of interest" description="Disordered" evidence="1">
    <location>
        <begin position="26"/>
        <end position="74"/>
    </location>
</feature>
<accession>A0AAD5VP28</accession>
<dbReference type="PROSITE" id="PS01009">
    <property type="entry name" value="CRISP_1"/>
    <property type="match status" value="1"/>
</dbReference>
<name>A0AAD5VP28_9AGAR</name>
<dbReference type="Proteomes" id="UP001213000">
    <property type="component" value="Unassembled WGS sequence"/>
</dbReference>
<dbReference type="PRINTS" id="PR00838">
    <property type="entry name" value="V5ALLERGEN"/>
</dbReference>
<comment type="caution">
    <text evidence="3">The sequence shown here is derived from an EMBL/GenBank/DDBJ whole genome shotgun (WGS) entry which is preliminary data.</text>
</comment>
<evidence type="ECO:0000313" key="3">
    <source>
        <dbReference type="EMBL" id="KAJ3565550.1"/>
    </source>
</evidence>
<dbReference type="EMBL" id="JANIEX010000561">
    <property type="protein sequence ID" value="KAJ3565550.1"/>
    <property type="molecule type" value="Genomic_DNA"/>
</dbReference>
<keyword evidence="4" id="KW-1185">Reference proteome</keyword>
<dbReference type="SMART" id="SM00198">
    <property type="entry name" value="SCP"/>
    <property type="match status" value="1"/>
</dbReference>
<dbReference type="PANTHER" id="PTHR10334">
    <property type="entry name" value="CYSTEINE-RICH SECRETORY PROTEIN-RELATED"/>
    <property type="match status" value="1"/>
</dbReference>
<evidence type="ECO:0000313" key="4">
    <source>
        <dbReference type="Proteomes" id="UP001213000"/>
    </source>
</evidence>
<dbReference type="AlphaFoldDB" id="A0AAD5VP28"/>
<dbReference type="InterPro" id="IPR014044">
    <property type="entry name" value="CAP_dom"/>
</dbReference>
<proteinExistence type="predicted"/>
<feature type="compositionally biased region" description="Polar residues" evidence="1">
    <location>
        <begin position="65"/>
        <end position="74"/>
    </location>
</feature>
<dbReference type="Pfam" id="PF00188">
    <property type="entry name" value="CAP"/>
    <property type="match status" value="1"/>
</dbReference>
<evidence type="ECO:0000256" key="1">
    <source>
        <dbReference type="SAM" id="MobiDB-lite"/>
    </source>
</evidence>
<sequence length="302" mass="33592">MTSIKNPPSLHPSSLGVQHNMLTERNRHRDSDDVKTNQTTAQRSTPTRTKSSAIRSTFHKHRSYSRQGTFTTSVTRYIKTQKPKKGQSHPPRVVCSLVFPSPPPQTTGMKLAVASLVPLIASVSCASARLSKRDFKSDAIAIHNSYRAQYGASPLSWDDNLANQALDYARQCDWNAWKQEGAGTNLHFATGTTTTIQDAVKAWMDEVSQYSCAFYHATPHRYTPLTNVLNKDNHPHFEESTGHFTQVVWKSTTAVGCGLAVCNNEDPLGNRGTTWTNIACRYAPQGNIDSREQFEDNVGRPQ</sequence>
<gene>
    <name evidence="3" type="ORF">NP233_g7566</name>
</gene>
<dbReference type="InterPro" id="IPR001283">
    <property type="entry name" value="CRISP-related"/>
</dbReference>
<feature type="domain" description="SCP" evidence="2">
    <location>
        <begin position="134"/>
        <end position="290"/>
    </location>
</feature>
<reference evidence="3" key="1">
    <citation type="submission" date="2022-07" db="EMBL/GenBank/DDBJ databases">
        <title>Genome Sequence of Leucocoprinus birnbaumii.</title>
        <authorList>
            <person name="Buettner E."/>
        </authorList>
    </citation>
    <scope>NUCLEOTIDE SEQUENCE</scope>
    <source>
        <strain evidence="3">VT141</strain>
    </source>
</reference>
<dbReference type="GO" id="GO:0005576">
    <property type="term" value="C:extracellular region"/>
    <property type="evidence" value="ECO:0007669"/>
    <property type="project" value="InterPro"/>
</dbReference>
<feature type="compositionally biased region" description="Polar residues" evidence="1">
    <location>
        <begin position="36"/>
        <end position="55"/>
    </location>
</feature>
<dbReference type="InterPro" id="IPR002413">
    <property type="entry name" value="V5_allergen-like"/>
</dbReference>
<dbReference type="InterPro" id="IPR035940">
    <property type="entry name" value="CAP_sf"/>
</dbReference>
<dbReference type="PRINTS" id="PR00837">
    <property type="entry name" value="V5TPXLIKE"/>
</dbReference>
<dbReference type="InterPro" id="IPR018244">
    <property type="entry name" value="Allrgn_V5/Tpx1_CS"/>
</dbReference>
<organism evidence="3 4">
    <name type="scientific">Leucocoprinus birnbaumii</name>
    <dbReference type="NCBI Taxonomy" id="56174"/>
    <lineage>
        <taxon>Eukaryota</taxon>
        <taxon>Fungi</taxon>
        <taxon>Dikarya</taxon>
        <taxon>Basidiomycota</taxon>
        <taxon>Agaricomycotina</taxon>
        <taxon>Agaricomycetes</taxon>
        <taxon>Agaricomycetidae</taxon>
        <taxon>Agaricales</taxon>
        <taxon>Agaricineae</taxon>
        <taxon>Agaricaceae</taxon>
        <taxon>Leucocoprinus</taxon>
    </lineage>
</organism>